<keyword evidence="3" id="KW-1185">Reference proteome</keyword>
<feature type="compositionally biased region" description="Acidic residues" evidence="1">
    <location>
        <begin position="36"/>
        <end position="45"/>
    </location>
</feature>
<protein>
    <submittedName>
        <fullName evidence="2">Uncharacterized protein</fullName>
    </submittedName>
</protein>
<dbReference type="Proteomes" id="UP001295444">
    <property type="component" value="Chromosome 05"/>
</dbReference>
<evidence type="ECO:0000313" key="3">
    <source>
        <dbReference type="Proteomes" id="UP001295444"/>
    </source>
</evidence>
<organism evidence="2 3">
    <name type="scientific">Pelobates cultripes</name>
    <name type="common">Western spadefoot toad</name>
    <dbReference type="NCBI Taxonomy" id="61616"/>
    <lineage>
        <taxon>Eukaryota</taxon>
        <taxon>Metazoa</taxon>
        <taxon>Chordata</taxon>
        <taxon>Craniata</taxon>
        <taxon>Vertebrata</taxon>
        <taxon>Euteleostomi</taxon>
        <taxon>Amphibia</taxon>
        <taxon>Batrachia</taxon>
        <taxon>Anura</taxon>
        <taxon>Pelobatoidea</taxon>
        <taxon>Pelobatidae</taxon>
        <taxon>Pelobates</taxon>
    </lineage>
</organism>
<feature type="compositionally biased region" description="Basic residues" evidence="1">
    <location>
        <begin position="1"/>
        <end position="10"/>
    </location>
</feature>
<name>A0AAD1S556_PELCU</name>
<proteinExistence type="predicted"/>
<sequence length="218" mass="24439">MSHHKGKKNPAKAEKHNFFQQKPHSAASGLQNTTPDSDEGSDDESIAQNHPEPGEALTKGYLAQALEALSQKLIGSWKNSMDSLRRDVQEIGKRTSHIESKMEEDAAAHNDLATHVESLEEKLLLTESKLADMEDRSRRNNLPLRGVPEQLGGYYEPMLPKSQLISYCWRGCPECRVHATFLTPHPGMSYCVHTIIMSKNTSYTPAGTNRSRQRTMLQ</sequence>
<dbReference type="AlphaFoldDB" id="A0AAD1S556"/>
<feature type="compositionally biased region" description="Polar residues" evidence="1">
    <location>
        <begin position="18"/>
        <end position="35"/>
    </location>
</feature>
<gene>
    <name evidence="2" type="ORF">PECUL_23A059761</name>
</gene>
<feature type="region of interest" description="Disordered" evidence="1">
    <location>
        <begin position="1"/>
        <end position="54"/>
    </location>
</feature>
<reference evidence="2" key="1">
    <citation type="submission" date="2022-03" db="EMBL/GenBank/DDBJ databases">
        <authorList>
            <person name="Alioto T."/>
            <person name="Alioto T."/>
            <person name="Gomez Garrido J."/>
        </authorList>
    </citation>
    <scope>NUCLEOTIDE SEQUENCE</scope>
</reference>
<dbReference type="EMBL" id="OW240916">
    <property type="protein sequence ID" value="CAH2292402.1"/>
    <property type="molecule type" value="Genomic_DNA"/>
</dbReference>
<accession>A0AAD1S556</accession>
<evidence type="ECO:0000256" key="1">
    <source>
        <dbReference type="SAM" id="MobiDB-lite"/>
    </source>
</evidence>
<evidence type="ECO:0000313" key="2">
    <source>
        <dbReference type="EMBL" id="CAH2292402.1"/>
    </source>
</evidence>